<feature type="region of interest" description="Disordered" evidence="14">
    <location>
        <begin position="1"/>
        <end position="35"/>
    </location>
</feature>
<name>M8AH66_AEGTA</name>
<protein>
    <submittedName>
        <fullName evidence="15">Cytochrome P450 71D8</fullName>
    </submittedName>
</protein>
<dbReference type="GO" id="GO:0020037">
    <property type="term" value="F:heme binding"/>
    <property type="evidence" value="ECO:0007669"/>
    <property type="project" value="InterPro"/>
</dbReference>
<evidence type="ECO:0000256" key="14">
    <source>
        <dbReference type="SAM" id="MobiDB-lite"/>
    </source>
</evidence>
<dbReference type="InterPro" id="IPR002401">
    <property type="entry name" value="Cyt_P450_E_grp-I"/>
</dbReference>
<evidence type="ECO:0000256" key="5">
    <source>
        <dbReference type="ARBA" id="ARBA00022692"/>
    </source>
</evidence>
<keyword evidence="7" id="KW-1133">Transmembrane helix</keyword>
<evidence type="ECO:0000256" key="6">
    <source>
        <dbReference type="ARBA" id="ARBA00022723"/>
    </source>
</evidence>
<evidence type="ECO:0000256" key="8">
    <source>
        <dbReference type="ARBA" id="ARBA00023002"/>
    </source>
</evidence>
<evidence type="ECO:0000256" key="4">
    <source>
        <dbReference type="ARBA" id="ARBA00022617"/>
    </source>
</evidence>
<evidence type="ECO:0000256" key="12">
    <source>
        <dbReference type="PIRSR" id="PIRSR602401-1"/>
    </source>
</evidence>
<keyword evidence="9 12" id="KW-0408">Iron</keyword>
<evidence type="ECO:0000256" key="13">
    <source>
        <dbReference type="RuleBase" id="RU000461"/>
    </source>
</evidence>
<sequence>MQGPAHADGGRHGKPELPPPGDQGDAAPARAGAVPAAAAVPGAVRGTGHTGCAAGGAPMDFKAGDFEFIPFGAGRRMCPGMALGLANMELVLAGLLYHFDWEVPGGGRPEELDMSEACGITVQRKSKLVLHATQRIPLAD</sequence>
<keyword evidence="4 12" id="KW-0349">Heme</keyword>
<evidence type="ECO:0000256" key="1">
    <source>
        <dbReference type="ARBA" id="ARBA00001971"/>
    </source>
</evidence>
<dbReference type="Pfam" id="PF00067">
    <property type="entry name" value="p450"/>
    <property type="match status" value="1"/>
</dbReference>
<accession>M8AH66</accession>
<proteinExistence type="inferred from homology"/>
<keyword evidence="11" id="KW-0472">Membrane</keyword>
<dbReference type="GO" id="GO:0016020">
    <property type="term" value="C:membrane"/>
    <property type="evidence" value="ECO:0007669"/>
    <property type="project" value="UniProtKB-SubCell"/>
</dbReference>
<dbReference type="InterPro" id="IPR052306">
    <property type="entry name" value="CYP450_71D"/>
</dbReference>
<dbReference type="SUPFAM" id="SSF48264">
    <property type="entry name" value="Cytochrome P450"/>
    <property type="match status" value="1"/>
</dbReference>
<feature type="binding site" description="axial binding residue" evidence="12">
    <location>
        <position position="78"/>
    </location>
    <ligand>
        <name>heme</name>
        <dbReference type="ChEBI" id="CHEBI:30413"/>
    </ligand>
    <ligandPart>
        <name>Fe</name>
        <dbReference type="ChEBI" id="CHEBI:18248"/>
    </ligandPart>
</feature>
<evidence type="ECO:0000313" key="15">
    <source>
        <dbReference type="EnsemblPlants" id="EMT03816"/>
    </source>
</evidence>
<dbReference type="GO" id="GO:0005506">
    <property type="term" value="F:iron ion binding"/>
    <property type="evidence" value="ECO:0007669"/>
    <property type="project" value="InterPro"/>
</dbReference>
<dbReference type="GO" id="GO:0016705">
    <property type="term" value="F:oxidoreductase activity, acting on paired donors, with incorporation or reduction of molecular oxygen"/>
    <property type="evidence" value="ECO:0007669"/>
    <property type="project" value="InterPro"/>
</dbReference>
<reference evidence="15" key="1">
    <citation type="submission" date="2015-06" db="UniProtKB">
        <authorList>
            <consortium name="EnsemblPlants"/>
        </authorList>
    </citation>
    <scope>IDENTIFICATION</scope>
</reference>
<dbReference type="EnsemblPlants" id="EMT03816">
    <property type="protein sequence ID" value="EMT03816"/>
    <property type="gene ID" value="F775_18971"/>
</dbReference>
<dbReference type="ExpressionAtlas" id="M8AH66">
    <property type="expression patterns" value="baseline"/>
</dbReference>
<dbReference type="GO" id="GO:0004497">
    <property type="term" value="F:monooxygenase activity"/>
    <property type="evidence" value="ECO:0007669"/>
    <property type="project" value="UniProtKB-KW"/>
</dbReference>
<dbReference type="PANTHER" id="PTHR47953">
    <property type="entry name" value="OS08G0105600 PROTEIN"/>
    <property type="match status" value="1"/>
</dbReference>
<dbReference type="PROSITE" id="PS00086">
    <property type="entry name" value="CYTOCHROME_P450"/>
    <property type="match status" value="1"/>
</dbReference>
<comment type="subcellular location">
    <subcellularLocation>
        <location evidence="2">Membrane</location>
        <topology evidence="2">Single-pass membrane protein</topology>
    </subcellularLocation>
</comment>
<keyword evidence="5" id="KW-0812">Transmembrane</keyword>
<keyword evidence="6 12" id="KW-0479">Metal-binding</keyword>
<dbReference type="Gene3D" id="1.10.630.10">
    <property type="entry name" value="Cytochrome P450"/>
    <property type="match status" value="1"/>
</dbReference>
<keyword evidence="10 13" id="KW-0503">Monooxygenase</keyword>
<comment type="cofactor">
    <cofactor evidence="1 12">
        <name>heme</name>
        <dbReference type="ChEBI" id="CHEBI:30413"/>
    </cofactor>
</comment>
<evidence type="ECO:0000256" key="10">
    <source>
        <dbReference type="ARBA" id="ARBA00023033"/>
    </source>
</evidence>
<evidence type="ECO:0000256" key="3">
    <source>
        <dbReference type="ARBA" id="ARBA00010617"/>
    </source>
</evidence>
<evidence type="ECO:0000256" key="2">
    <source>
        <dbReference type="ARBA" id="ARBA00004167"/>
    </source>
</evidence>
<dbReference type="InterPro" id="IPR017972">
    <property type="entry name" value="Cyt_P450_CS"/>
</dbReference>
<comment type="similarity">
    <text evidence="3 13">Belongs to the cytochrome P450 family.</text>
</comment>
<evidence type="ECO:0000256" key="9">
    <source>
        <dbReference type="ARBA" id="ARBA00023004"/>
    </source>
</evidence>
<evidence type="ECO:0000256" key="7">
    <source>
        <dbReference type="ARBA" id="ARBA00022989"/>
    </source>
</evidence>
<keyword evidence="8 13" id="KW-0560">Oxidoreductase</keyword>
<organism evidence="15">
    <name type="scientific">Aegilops tauschii</name>
    <name type="common">Tausch's goatgrass</name>
    <name type="synonym">Aegilops squarrosa</name>
    <dbReference type="NCBI Taxonomy" id="37682"/>
    <lineage>
        <taxon>Eukaryota</taxon>
        <taxon>Viridiplantae</taxon>
        <taxon>Streptophyta</taxon>
        <taxon>Embryophyta</taxon>
        <taxon>Tracheophyta</taxon>
        <taxon>Spermatophyta</taxon>
        <taxon>Magnoliopsida</taxon>
        <taxon>Liliopsida</taxon>
        <taxon>Poales</taxon>
        <taxon>Poaceae</taxon>
        <taxon>BOP clade</taxon>
        <taxon>Pooideae</taxon>
        <taxon>Triticodae</taxon>
        <taxon>Triticeae</taxon>
        <taxon>Triticinae</taxon>
        <taxon>Aegilops</taxon>
    </lineage>
</organism>
<feature type="compositionally biased region" description="Low complexity" evidence="14">
    <location>
        <begin position="22"/>
        <end position="35"/>
    </location>
</feature>
<dbReference type="InterPro" id="IPR001128">
    <property type="entry name" value="Cyt_P450"/>
</dbReference>
<dbReference type="InterPro" id="IPR036396">
    <property type="entry name" value="Cyt_P450_sf"/>
</dbReference>
<evidence type="ECO:0000256" key="11">
    <source>
        <dbReference type="ARBA" id="ARBA00023136"/>
    </source>
</evidence>
<dbReference type="PANTHER" id="PTHR47953:SF19">
    <property type="entry name" value="OS06G0641600 PROTEIN"/>
    <property type="match status" value="1"/>
</dbReference>
<dbReference type="PRINTS" id="PR00463">
    <property type="entry name" value="EP450I"/>
</dbReference>
<dbReference type="AlphaFoldDB" id="M8AH66"/>